<dbReference type="PANTHER" id="PTHR30474">
    <property type="entry name" value="CELL CYCLE PROTEIN"/>
    <property type="match status" value="1"/>
</dbReference>
<name>A0ABV6G2Q0_9GAMM</name>
<comment type="caution">
    <text evidence="12">The sequence shown here is derived from an EMBL/GenBank/DDBJ whole genome shotgun (WGS) entry which is preliminary data.</text>
</comment>
<comment type="catalytic activity">
    <reaction evidence="11">
        <text>[GlcNAc-(1-&gt;4)-Mur2Ac(oyl-L-Ala-gamma-D-Glu-L-Lys-D-Ala-D-Ala)](n)-di-trans,octa-cis-undecaprenyl diphosphate + beta-D-GlcNAc-(1-&gt;4)-Mur2Ac(oyl-L-Ala-gamma-D-Glu-L-Lys-D-Ala-D-Ala)-di-trans,octa-cis-undecaprenyl diphosphate = [GlcNAc-(1-&gt;4)-Mur2Ac(oyl-L-Ala-gamma-D-Glu-L-Lys-D-Ala-D-Ala)](n+1)-di-trans,octa-cis-undecaprenyl diphosphate + di-trans,octa-cis-undecaprenyl diphosphate + H(+)</text>
        <dbReference type="Rhea" id="RHEA:23708"/>
        <dbReference type="Rhea" id="RHEA-COMP:9602"/>
        <dbReference type="Rhea" id="RHEA-COMP:9603"/>
        <dbReference type="ChEBI" id="CHEBI:15378"/>
        <dbReference type="ChEBI" id="CHEBI:58405"/>
        <dbReference type="ChEBI" id="CHEBI:60033"/>
        <dbReference type="ChEBI" id="CHEBI:78435"/>
        <dbReference type="EC" id="2.4.99.28"/>
    </reaction>
</comment>
<evidence type="ECO:0000256" key="6">
    <source>
        <dbReference type="ARBA" id="ARBA00022960"/>
    </source>
</evidence>
<dbReference type="NCBIfam" id="TIGR02210">
    <property type="entry name" value="rodA_shape"/>
    <property type="match status" value="1"/>
</dbReference>
<keyword evidence="2 11" id="KW-1003">Cell membrane</keyword>
<evidence type="ECO:0000256" key="10">
    <source>
        <dbReference type="ARBA" id="ARBA00023316"/>
    </source>
</evidence>
<dbReference type="PANTHER" id="PTHR30474:SF1">
    <property type="entry name" value="PEPTIDOGLYCAN GLYCOSYLTRANSFERASE MRDB"/>
    <property type="match status" value="1"/>
</dbReference>
<keyword evidence="11" id="KW-0997">Cell inner membrane</keyword>
<keyword evidence="7 11" id="KW-0573">Peptidoglycan synthesis</keyword>
<keyword evidence="3 11" id="KW-0328">Glycosyltransferase</keyword>
<evidence type="ECO:0000313" key="12">
    <source>
        <dbReference type="EMBL" id="MFC0267896.1"/>
    </source>
</evidence>
<dbReference type="PROSITE" id="PS00428">
    <property type="entry name" value="FTSW_RODA_SPOVE"/>
    <property type="match status" value="1"/>
</dbReference>
<feature type="transmembrane region" description="Helical" evidence="11">
    <location>
        <begin position="29"/>
        <end position="48"/>
    </location>
</feature>
<keyword evidence="8 11" id="KW-1133">Transmembrane helix</keyword>
<protein>
    <recommendedName>
        <fullName evidence="11">Peptidoglycan glycosyltransferase MrdB</fullName>
        <shortName evidence="11">PGT</shortName>
        <ecNumber evidence="11">2.4.99.28</ecNumber>
    </recommendedName>
    <alternativeName>
        <fullName evidence="11">Cell elongation protein RodA</fullName>
    </alternativeName>
    <alternativeName>
        <fullName evidence="11">Cell wall polymerase</fullName>
    </alternativeName>
    <alternativeName>
        <fullName evidence="11">Peptidoglycan polymerase</fullName>
        <shortName evidence="11">PG polymerase</shortName>
    </alternativeName>
</protein>
<reference evidence="12 13" key="1">
    <citation type="submission" date="2024-09" db="EMBL/GenBank/DDBJ databases">
        <authorList>
            <person name="Sun Q."/>
            <person name="Mori K."/>
        </authorList>
    </citation>
    <scope>NUCLEOTIDE SEQUENCE [LARGE SCALE GENOMIC DNA]</scope>
    <source>
        <strain evidence="12 13">CCM 7415</strain>
    </source>
</reference>
<evidence type="ECO:0000256" key="3">
    <source>
        <dbReference type="ARBA" id="ARBA00022676"/>
    </source>
</evidence>
<keyword evidence="10 11" id="KW-0961">Cell wall biogenesis/degradation</keyword>
<accession>A0ABV6G2Q0</accession>
<evidence type="ECO:0000256" key="4">
    <source>
        <dbReference type="ARBA" id="ARBA00022679"/>
    </source>
</evidence>
<keyword evidence="5 11" id="KW-0812">Transmembrane</keyword>
<evidence type="ECO:0000256" key="9">
    <source>
        <dbReference type="ARBA" id="ARBA00023136"/>
    </source>
</evidence>
<keyword evidence="9 11" id="KW-0472">Membrane</keyword>
<keyword evidence="6 11" id="KW-0133">Cell shape</keyword>
<feature type="transmembrane region" description="Helical" evidence="11">
    <location>
        <begin position="315"/>
        <end position="342"/>
    </location>
</feature>
<evidence type="ECO:0000256" key="8">
    <source>
        <dbReference type="ARBA" id="ARBA00022989"/>
    </source>
</evidence>
<proteinExistence type="inferred from homology"/>
<evidence type="ECO:0000256" key="11">
    <source>
        <dbReference type="HAMAP-Rule" id="MF_02079"/>
    </source>
</evidence>
<feature type="transmembrane region" description="Helical" evidence="11">
    <location>
        <begin position="194"/>
        <end position="213"/>
    </location>
</feature>
<dbReference type="Proteomes" id="UP001589814">
    <property type="component" value="Unassembled WGS sequence"/>
</dbReference>
<dbReference type="EMBL" id="JBHLVX010000027">
    <property type="protein sequence ID" value="MFC0267896.1"/>
    <property type="molecule type" value="Genomic_DNA"/>
</dbReference>
<dbReference type="Pfam" id="PF01098">
    <property type="entry name" value="FTSW_RODA_SPOVE"/>
    <property type="match status" value="1"/>
</dbReference>
<evidence type="ECO:0000256" key="1">
    <source>
        <dbReference type="ARBA" id="ARBA00004141"/>
    </source>
</evidence>
<comment type="function">
    <text evidence="11">Peptidoglycan polymerase that is essential for cell wall elongation.</text>
</comment>
<dbReference type="InterPro" id="IPR011923">
    <property type="entry name" value="RodA/MrdB"/>
</dbReference>
<gene>
    <name evidence="11 12" type="primary">rodA</name>
    <name evidence="11" type="synonym">mrdB</name>
    <name evidence="12" type="ORF">ACFFHW_07830</name>
</gene>
<dbReference type="InterPro" id="IPR001182">
    <property type="entry name" value="FtsW/RodA"/>
</dbReference>
<dbReference type="InterPro" id="IPR018365">
    <property type="entry name" value="Cell_cycle_FtsW-rel_CS"/>
</dbReference>
<comment type="subcellular location">
    <subcellularLocation>
        <location evidence="11">Cell inner membrane</location>
        <topology evidence="11">Multi-pass membrane protein</topology>
    </subcellularLocation>
    <subcellularLocation>
        <location evidence="1">Membrane</location>
        <topology evidence="1">Multi-pass membrane protein</topology>
    </subcellularLocation>
</comment>
<feature type="transmembrane region" description="Helical" evidence="11">
    <location>
        <begin position="348"/>
        <end position="370"/>
    </location>
</feature>
<dbReference type="EC" id="2.4.99.28" evidence="11"/>
<feature type="transmembrane region" description="Helical" evidence="11">
    <location>
        <begin position="84"/>
        <end position="103"/>
    </location>
</feature>
<dbReference type="HAMAP" id="MF_02079">
    <property type="entry name" value="PGT_RodA"/>
    <property type="match status" value="1"/>
</dbReference>
<feature type="transmembrane region" description="Helical" evidence="11">
    <location>
        <begin position="147"/>
        <end position="165"/>
    </location>
</feature>
<feature type="transmembrane region" description="Helical" evidence="11">
    <location>
        <begin position="60"/>
        <end position="78"/>
    </location>
</feature>
<evidence type="ECO:0000256" key="5">
    <source>
        <dbReference type="ARBA" id="ARBA00022692"/>
    </source>
</evidence>
<comment type="pathway">
    <text evidence="11">Cell wall biogenesis; peptidoglycan biosynthesis.</text>
</comment>
<dbReference type="RefSeq" id="WP_019953082.1">
    <property type="nucleotide sequence ID" value="NZ_JBHLVX010000027.1"/>
</dbReference>
<evidence type="ECO:0000256" key="7">
    <source>
        <dbReference type="ARBA" id="ARBA00022984"/>
    </source>
</evidence>
<organism evidence="12 13">
    <name type="scientific">Kushneria aurantia</name>
    <dbReference type="NCBI Taxonomy" id="504092"/>
    <lineage>
        <taxon>Bacteria</taxon>
        <taxon>Pseudomonadati</taxon>
        <taxon>Pseudomonadota</taxon>
        <taxon>Gammaproteobacteria</taxon>
        <taxon>Oceanospirillales</taxon>
        <taxon>Halomonadaceae</taxon>
        <taxon>Kushneria</taxon>
    </lineage>
</organism>
<sequence>MVEQWQRLYRRSRRHYQSLSWQTLHLDPWMLLALLTLVGGGLVVLYSAGGESGYLVESQALRFVAAFLVMMTIAQFSPRTLMRFAWLFYSLVTLMLLAVELIGTHAMGAQRWLTIPGVITFQPSELMKLAMPLTIAAFLARRTLPPGWLDIVVCFALMALPVALIAAQPDLGTAMLVSVSGVFVVLLAGLSWRFIALCGALGMAAMPLLWFNMHDYQRQRVMTFLNPESDPLGSGWNIIQSKTAIGSGGLYGKGWMQGTQSQLEFLPERHTDFIVAVLGEEFGLVGMLVLLLCYLVIIWRGLYMAGQAHDTFGKLLGGSLILTFFVYVFVNIGMVSGVLPVVGVPLPLVSYGGTASVTLLAGFGMLMAVYTHHKSSPR</sequence>
<evidence type="ECO:0000256" key="2">
    <source>
        <dbReference type="ARBA" id="ARBA00022475"/>
    </source>
</evidence>
<evidence type="ECO:0000313" key="13">
    <source>
        <dbReference type="Proteomes" id="UP001589814"/>
    </source>
</evidence>
<keyword evidence="4 11" id="KW-0808">Transferase</keyword>
<feature type="transmembrane region" description="Helical" evidence="11">
    <location>
        <begin position="282"/>
        <end position="303"/>
    </location>
</feature>
<comment type="similarity">
    <text evidence="11">Belongs to the SEDS family. MrdB/RodA subfamily.</text>
</comment>
<keyword evidence="13" id="KW-1185">Reference proteome</keyword>